<sequence>MMIKKMAFVLVTLLALSGCQTAPDEREERPEIKLNPVLLQAFRDDPGIAQFRHSGPIEVRWYDEAVAKAHREYAAAGRGAEMPAILVEADRQLRRAVNYPLRFGVTGNRLWVEPRGADVDMRLVARALAGSGLFTEVQAGHLLYH</sequence>
<comment type="caution">
    <text evidence="2">The sequence shown here is derived from an EMBL/GenBank/DDBJ whole genome shotgun (WGS) entry which is preliminary data.</text>
</comment>
<evidence type="ECO:0000313" key="3">
    <source>
        <dbReference type="Proteomes" id="UP000288212"/>
    </source>
</evidence>
<dbReference type="EMBL" id="PIPI01000007">
    <property type="protein sequence ID" value="RUO18861.1"/>
    <property type="molecule type" value="Genomic_DNA"/>
</dbReference>
<dbReference type="RefSeq" id="WP_126793570.1">
    <property type="nucleotide sequence ID" value="NZ_PIPI01000007.1"/>
</dbReference>
<reference evidence="2 3" key="1">
    <citation type="journal article" date="2011" name="Front. Microbiol.">
        <title>Genomic signatures of strain selection and enhancement in Bacillus atrophaeus var. globigii, a historical biowarfare simulant.</title>
        <authorList>
            <person name="Gibbons H.S."/>
            <person name="Broomall S.M."/>
            <person name="McNew L.A."/>
            <person name="Daligault H."/>
            <person name="Chapman C."/>
            <person name="Bruce D."/>
            <person name="Karavis M."/>
            <person name="Krepps M."/>
            <person name="McGregor P.A."/>
            <person name="Hong C."/>
            <person name="Park K.H."/>
            <person name="Akmal A."/>
            <person name="Feldman A."/>
            <person name="Lin J.S."/>
            <person name="Chang W.E."/>
            <person name="Higgs B.W."/>
            <person name="Demirev P."/>
            <person name="Lindquist J."/>
            <person name="Liem A."/>
            <person name="Fochler E."/>
            <person name="Read T.D."/>
            <person name="Tapia R."/>
            <person name="Johnson S."/>
            <person name="Bishop-Lilly K.A."/>
            <person name="Detter C."/>
            <person name="Han C."/>
            <person name="Sozhamannan S."/>
            <person name="Rosenzweig C.N."/>
            <person name="Skowronski E.W."/>
        </authorList>
    </citation>
    <scope>NUCLEOTIDE SEQUENCE [LARGE SCALE GENOMIC DNA]</scope>
    <source>
        <strain evidence="2 3">AK5</strain>
    </source>
</reference>
<feature type="signal peptide" evidence="1">
    <location>
        <begin position="1"/>
        <end position="22"/>
    </location>
</feature>
<dbReference type="OrthoDB" id="6399722at2"/>
<organism evidence="2 3">
    <name type="scientific">Aliidiomarina haloalkalitolerans</name>
    <dbReference type="NCBI Taxonomy" id="859059"/>
    <lineage>
        <taxon>Bacteria</taxon>
        <taxon>Pseudomonadati</taxon>
        <taxon>Pseudomonadota</taxon>
        <taxon>Gammaproteobacteria</taxon>
        <taxon>Alteromonadales</taxon>
        <taxon>Idiomarinaceae</taxon>
        <taxon>Aliidiomarina</taxon>
    </lineage>
</organism>
<name>A0A432VRE6_9GAMM</name>
<accession>A0A432VRE6</accession>
<evidence type="ECO:0000256" key="1">
    <source>
        <dbReference type="SAM" id="SignalP"/>
    </source>
</evidence>
<dbReference type="PROSITE" id="PS51257">
    <property type="entry name" value="PROKAR_LIPOPROTEIN"/>
    <property type="match status" value="1"/>
</dbReference>
<dbReference type="Proteomes" id="UP000288212">
    <property type="component" value="Unassembled WGS sequence"/>
</dbReference>
<keyword evidence="3" id="KW-1185">Reference proteome</keyword>
<gene>
    <name evidence="2" type="ORF">CWE06_09705</name>
</gene>
<keyword evidence="1" id="KW-0732">Signal</keyword>
<feature type="chain" id="PRO_5019379438" evidence="1">
    <location>
        <begin position="23"/>
        <end position="145"/>
    </location>
</feature>
<protein>
    <submittedName>
        <fullName evidence="2">Uncharacterized protein</fullName>
    </submittedName>
</protein>
<evidence type="ECO:0000313" key="2">
    <source>
        <dbReference type="EMBL" id="RUO18861.1"/>
    </source>
</evidence>
<dbReference type="AlphaFoldDB" id="A0A432VRE6"/>
<proteinExistence type="predicted"/>